<accession>A0AAW1XHP9</accession>
<evidence type="ECO:0000313" key="2">
    <source>
        <dbReference type="EMBL" id="KAK9935549.1"/>
    </source>
</evidence>
<organism evidence="2 3">
    <name type="scientific">Rubus argutus</name>
    <name type="common">Southern blackberry</name>
    <dbReference type="NCBI Taxonomy" id="59490"/>
    <lineage>
        <taxon>Eukaryota</taxon>
        <taxon>Viridiplantae</taxon>
        <taxon>Streptophyta</taxon>
        <taxon>Embryophyta</taxon>
        <taxon>Tracheophyta</taxon>
        <taxon>Spermatophyta</taxon>
        <taxon>Magnoliopsida</taxon>
        <taxon>eudicotyledons</taxon>
        <taxon>Gunneridae</taxon>
        <taxon>Pentapetalae</taxon>
        <taxon>rosids</taxon>
        <taxon>fabids</taxon>
        <taxon>Rosales</taxon>
        <taxon>Rosaceae</taxon>
        <taxon>Rosoideae</taxon>
        <taxon>Rosoideae incertae sedis</taxon>
        <taxon>Rubus</taxon>
    </lineage>
</organism>
<keyword evidence="3" id="KW-1185">Reference proteome</keyword>
<dbReference type="PANTHER" id="PTHR46387">
    <property type="entry name" value="POLYNUCLEOTIDYL TRANSFERASE, RIBONUCLEASE H-LIKE SUPERFAMILY PROTEIN"/>
    <property type="match status" value="1"/>
</dbReference>
<dbReference type="AlphaFoldDB" id="A0AAW1XHP9"/>
<sequence>MNCSSHVPSYPTPIFRTNGLSVAASSSLYVPSSSSSSWKRKLNLCTGIKSINSESMLNRVHDVQLYSSRRSNGKTTSCRCWTNAAAEPVMELEKEAFYLVRKGDIVGVYRNFGDCQAQIGSSICDPPVTVYKGYSLPKDTEEHLVSCGLTNAVYTIRAQDLKLDHFGKLMLCPFQEPAPSKGEESVMDTSIKNSHEVSVSENVGFCTLEFDGASKGNPGLAGAGAVLRGDDGSLICKVHEGLGIRTNNVAEYRALILGLKYALKKGFTKIRVQGDSKLVCMQVQGLWKVKNQNMSDLCEEVKELKDKFVSFEISHVLREKNSEADAQANLAVRLTDGEVHEVAGGLDPDQYRRFGFQPSVTRSSVAWWSAIMWFMVMISAAKPAVIGCFCNLGELWSGGTRVGSNNSRYRGRCNLTIMECASLSPRKQEIHYTQELATAEI</sequence>
<dbReference type="InterPro" id="IPR012337">
    <property type="entry name" value="RNaseH-like_sf"/>
</dbReference>
<name>A0AAW1XHP9_RUBAR</name>
<dbReference type="PANTHER" id="PTHR46387:SF2">
    <property type="entry name" value="RIBONUCLEASE HI"/>
    <property type="match status" value="1"/>
</dbReference>
<feature type="domain" description="RNase H type-1" evidence="1">
    <location>
        <begin position="202"/>
        <end position="333"/>
    </location>
</feature>
<dbReference type="Gene3D" id="3.30.420.10">
    <property type="entry name" value="Ribonuclease H-like superfamily/Ribonuclease H"/>
    <property type="match status" value="1"/>
</dbReference>
<dbReference type="Proteomes" id="UP001457282">
    <property type="component" value="Unassembled WGS sequence"/>
</dbReference>
<dbReference type="CDD" id="cd09279">
    <property type="entry name" value="RNase_HI_like"/>
    <property type="match status" value="1"/>
</dbReference>
<comment type="caution">
    <text evidence="2">The sequence shown here is derived from an EMBL/GenBank/DDBJ whole genome shotgun (WGS) entry which is preliminary data.</text>
</comment>
<dbReference type="EMBL" id="JBEDUW010000004">
    <property type="protein sequence ID" value="KAK9935549.1"/>
    <property type="molecule type" value="Genomic_DNA"/>
</dbReference>
<dbReference type="InterPro" id="IPR002156">
    <property type="entry name" value="RNaseH_domain"/>
</dbReference>
<dbReference type="FunFam" id="3.30.420.10:FF:000076">
    <property type="entry name" value="RBR-type E3 ubiquitin transferase"/>
    <property type="match status" value="1"/>
</dbReference>
<evidence type="ECO:0000313" key="3">
    <source>
        <dbReference type="Proteomes" id="UP001457282"/>
    </source>
</evidence>
<dbReference type="GO" id="GO:0003676">
    <property type="term" value="F:nucleic acid binding"/>
    <property type="evidence" value="ECO:0007669"/>
    <property type="project" value="InterPro"/>
</dbReference>
<dbReference type="GO" id="GO:0004523">
    <property type="term" value="F:RNA-DNA hybrid ribonuclease activity"/>
    <property type="evidence" value="ECO:0007669"/>
    <property type="project" value="InterPro"/>
</dbReference>
<reference evidence="2 3" key="1">
    <citation type="journal article" date="2023" name="G3 (Bethesda)">
        <title>A chromosome-length genome assembly and annotation of blackberry (Rubus argutus, cv. 'Hillquist').</title>
        <authorList>
            <person name="Bruna T."/>
            <person name="Aryal R."/>
            <person name="Dudchenko O."/>
            <person name="Sargent D.J."/>
            <person name="Mead D."/>
            <person name="Buti M."/>
            <person name="Cavallini A."/>
            <person name="Hytonen T."/>
            <person name="Andres J."/>
            <person name="Pham M."/>
            <person name="Weisz D."/>
            <person name="Mascagni F."/>
            <person name="Usai G."/>
            <person name="Natali L."/>
            <person name="Bassil N."/>
            <person name="Fernandez G.E."/>
            <person name="Lomsadze A."/>
            <person name="Armour M."/>
            <person name="Olukolu B."/>
            <person name="Poorten T."/>
            <person name="Britton C."/>
            <person name="Davik J."/>
            <person name="Ashrafi H."/>
            <person name="Aiden E.L."/>
            <person name="Borodovsky M."/>
            <person name="Worthington M."/>
        </authorList>
    </citation>
    <scope>NUCLEOTIDE SEQUENCE [LARGE SCALE GENOMIC DNA]</scope>
    <source>
        <strain evidence="2">PI 553951</strain>
    </source>
</reference>
<dbReference type="InterPro" id="IPR036397">
    <property type="entry name" value="RNaseH_sf"/>
</dbReference>
<dbReference type="Pfam" id="PF13456">
    <property type="entry name" value="RVT_3"/>
    <property type="match status" value="1"/>
</dbReference>
<proteinExistence type="predicted"/>
<gene>
    <name evidence="2" type="ORF">M0R45_022648</name>
</gene>
<protein>
    <recommendedName>
        <fullName evidence="1">RNase H type-1 domain-containing protein</fullName>
    </recommendedName>
</protein>
<dbReference type="SUPFAM" id="SSF53098">
    <property type="entry name" value="Ribonuclease H-like"/>
    <property type="match status" value="1"/>
</dbReference>
<evidence type="ECO:0000259" key="1">
    <source>
        <dbReference type="PROSITE" id="PS50879"/>
    </source>
</evidence>
<dbReference type="PROSITE" id="PS50879">
    <property type="entry name" value="RNASE_H_1"/>
    <property type="match status" value="1"/>
</dbReference>